<sequence length="55" mass="6305">MKKLAKYAGLLIAFLSLSYPIKEYFGRGSLLAIIFSGLIFLVLYRVINENKKHKN</sequence>
<comment type="caution">
    <text evidence="2">The sequence shown here is derived from an EMBL/GenBank/DDBJ whole genome shotgun (WGS) entry which is preliminary data.</text>
</comment>
<name>A0ABS0ZJ76_9STRE</name>
<proteinExistence type="predicted"/>
<evidence type="ECO:0000313" key="3">
    <source>
        <dbReference type="Proteomes" id="UP000653045"/>
    </source>
</evidence>
<feature type="transmembrane region" description="Helical" evidence="1">
    <location>
        <begin position="30"/>
        <end position="47"/>
    </location>
</feature>
<protein>
    <submittedName>
        <fullName evidence="2">Uncharacterized protein</fullName>
    </submittedName>
</protein>
<gene>
    <name evidence="2" type="ORF">JHK62_05145</name>
</gene>
<accession>A0ABS0ZJ76</accession>
<keyword evidence="1" id="KW-0472">Membrane</keyword>
<keyword evidence="3" id="KW-1185">Reference proteome</keyword>
<keyword evidence="1" id="KW-0812">Transmembrane</keyword>
<dbReference type="Proteomes" id="UP000653045">
    <property type="component" value="Unassembled WGS sequence"/>
</dbReference>
<dbReference type="RefSeq" id="WP_199575697.1">
    <property type="nucleotide sequence ID" value="NZ_JAENBO010000003.1"/>
</dbReference>
<keyword evidence="1" id="KW-1133">Transmembrane helix</keyword>
<evidence type="ECO:0000313" key="2">
    <source>
        <dbReference type="EMBL" id="MBJ8326055.1"/>
    </source>
</evidence>
<organism evidence="2 3">
    <name type="scientific">Streptococcus pacificus</name>
    <dbReference type="NCBI Taxonomy" id="2740577"/>
    <lineage>
        <taxon>Bacteria</taxon>
        <taxon>Bacillati</taxon>
        <taxon>Bacillota</taxon>
        <taxon>Bacilli</taxon>
        <taxon>Lactobacillales</taxon>
        <taxon>Streptococcaceae</taxon>
        <taxon>Streptococcus</taxon>
    </lineage>
</organism>
<dbReference type="EMBL" id="JAENBO010000003">
    <property type="protein sequence ID" value="MBJ8326055.1"/>
    <property type="molecule type" value="Genomic_DNA"/>
</dbReference>
<reference evidence="2 3" key="1">
    <citation type="journal article" date="2021" name="Int. J. Syst. Evol. Microbiol.">
        <title>Streptococcus vicugnae sp. nov., isolated from faeces of alpacas (Vicugna pacos) and cattle (Bos taurus), Streptococcus zalophi sp. nov., and Streptococcus pacificus sp. nov., isolated from respiratory tract of California sea lions (Zalophus californianus).</title>
        <authorList>
            <person name="Volokhov D.V."/>
            <person name="Zagorodnyaya T.A."/>
            <person name="Shen Z."/>
            <person name="Blom J."/>
            <person name="Furtak V.A."/>
            <person name="Eisenberg T."/>
            <person name="Fan P."/>
            <person name="Jeong K.C."/>
            <person name="Gao Y."/>
            <person name="Zhang S."/>
            <person name="Amselle M."/>
        </authorList>
    </citation>
    <scope>NUCLEOTIDE SEQUENCE [LARGE SCALE GENOMIC DNA]</scope>
    <source>
        <strain evidence="2 3">CSL7591</strain>
    </source>
</reference>
<evidence type="ECO:0000256" key="1">
    <source>
        <dbReference type="SAM" id="Phobius"/>
    </source>
</evidence>